<organism evidence="2 3">
    <name type="scientific">Calditerricola satsumensis</name>
    <dbReference type="NCBI Taxonomy" id="373054"/>
    <lineage>
        <taxon>Bacteria</taxon>
        <taxon>Bacillati</taxon>
        <taxon>Bacillota</taxon>
        <taxon>Bacilli</taxon>
        <taxon>Bacillales</taxon>
        <taxon>Bacillaceae</taxon>
        <taxon>Calditerricola</taxon>
    </lineage>
</organism>
<sequence>MIRVLCLVLLGLAGYFLYRALGLWTMPVDGDGIGLYLFGVLEITDRLPNEAIPQAAAVFAAVGLACGMMAGWLYRWGRRLSR</sequence>
<dbReference type="EMBL" id="BMOF01000001">
    <property type="protein sequence ID" value="GGJ90733.1"/>
    <property type="molecule type" value="Genomic_DNA"/>
</dbReference>
<keyword evidence="1" id="KW-0812">Transmembrane</keyword>
<keyword evidence="1" id="KW-1133">Transmembrane helix</keyword>
<comment type="caution">
    <text evidence="2">The sequence shown here is derived from an EMBL/GenBank/DDBJ whole genome shotgun (WGS) entry which is preliminary data.</text>
</comment>
<gene>
    <name evidence="2" type="ORF">GCM10007043_00530</name>
</gene>
<reference evidence="2" key="1">
    <citation type="journal article" date="2014" name="Int. J. Syst. Evol. Microbiol.">
        <title>Complete genome sequence of Corynebacterium casei LMG S-19264T (=DSM 44701T), isolated from a smear-ripened cheese.</title>
        <authorList>
            <consortium name="US DOE Joint Genome Institute (JGI-PGF)"/>
            <person name="Walter F."/>
            <person name="Albersmeier A."/>
            <person name="Kalinowski J."/>
            <person name="Ruckert C."/>
        </authorList>
    </citation>
    <scope>NUCLEOTIDE SEQUENCE</scope>
    <source>
        <strain evidence="2">JCM 14719</strain>
    </source>
</reference>
<name>A0A8J3B618_9BACI</name>
<protein>
    <submittedName>
        <fullName evidence="2">Uncharacterized protein</fullName>
    </submittedName>
</protein>
<dbReference type="Proteomes" id="UP000637720">
    <property type="component" value="Unassembled WGS sequence"/>
</dbReference>
<keyword evidence="3" id="KW-1185">Reference proteome</keyword>
<accession>A0A8J3B618</accession>
<evidence type="ECO:0000313" key="3">
    <source>
        <dbReference type="Proteomes" id="UP000637720"/>
    </source>
</evidence>
<proteinExistence type="predicted"/>
<evidence type="ECO:0000313" key="2">
    <source>
        <dbReference type="EMBL" id="GGJ90733.1"/>
    </source>
</evidence>
<keyword evidence="1" id="KW-0472">Membrane</keyword>
<reference evidence="2" key="2">
    <citation type="submission" date="2020-09" db="EMBL/GenBank/DDBJ databases">
        <authorList>
            <person name="Sun Q."/>
            <person name="Ohkuma M."/>
        </authorList>
    </citation>
    <scope>NUCLEOTIDE SEQUENCE</scope>
    <source>
        <strain evidence="2">JCM 14719</strain>
    </source>
</reference>
<dbReference type="RefSeq" id="WP_054669735.1">
    <property type="nucleotide sequence ID" value="NZ_BMOF01000001.1"/>
</dbReference>
<feature type="transmembrane region" description="Helical" evidence="1">
    <location>
        <begin position="51"/>
        <end position="74"/>
    </location>
</feature>
<dbReference type="AlphaFoldDB" id="A0A8J3B618"/>
<evidence type="ECO:0000256" key="1">
    <source>
        <dbReference type="SAM" id="Phobius"/>
    </source>
</evidence>